<evidence type="ECO:0000256" key="1">
    <source>
        <dbReference type="ARBA" id="ARBA00022741"/>
    </source>
</evidence>
<feature type="non-terminal residue" evidence="4">
    <location>
        <position position="268"/>
    </location>
</feature>
<name>A0A8E2J946_9PEZI</name>
<feature type="domain" description="AIG1-type G" evidence="3">
    <location>
        <begin position="35"/>
        <end position="170"/>
    </location>
</feature>
<evidence type="ECO:0000313" key="5">
    <source>
        <dbReference type="Proteomes" id="UP000250266"/>
    </source>
</evidence>
<feature type="non-terminal residue" evidence="4">
    <location>
        <position position="1"/>
    </location>
</feature>
<sequence>WELRALRKMLKAAKGLTNFTILDFLKKHLLGTKLIFVLGKTGTGKTSLLQELVGQDLHVGHSLESGTRHYEVIPALIHGEKYLFVDTAGFGARDMDDKSNFENIMSCLVAFGPFVTIAGVLFLHSSKEDRMTNDEVKTVQWLQCFCGPEFFQNITIVTTKWDTYNSKSFQRAREQLQNLTNGEDIGAILHPPDPYVGASLYNHGIPGGGVSDSWGDPLDIDDDRSERAAEIGKVIQQLHRNPAPAQLQVNREMEEGKDIMETTAAKAL</sequence>
<proteinExistence type="predicted"/>
<dbReference type="Gene3D" id="3.40.50.300">
    <property type="entry name" value="P-loop containing nucleotide triphosphate hydrolases"/>
    <property type="match status" value="1"/>
</dbReference>
<keyword evidence="2" id="KW-0812">Transmembrane</keyword>
<keyword evidence="5" id="KW-1185">Reference proteome</keyword>
<dbReference type="InterPro" id="IPR006703">
    <property type="entry name" value="G_AIG1"/>
</dbReference>
<dbReference type="Proteomes" id="UP000250266">
    <property type="component" value="Unassembled WGS sequence"/>
</dbReference>
<keyword evidence="2" id="KW-0472">Membrane</keyword>
<dbReference type="SUPFAM" id="SSF52540">
    <property type="entry name" value="P-loop containing nucleoside triphosphate hydrolases"/>
    <property type="match status" value="1"/>
</dbReference>
<accession>A0A8E2J946</accession>
<dbReference type="AlphaFoldDB" id="A0A8E2J946"/>
<dbReference type="CDD" id="cd00882">
    <property type="entry name" value="Ras_like_GTPase"/>
    <property type="match status" value="1"/>
</dbReference>
<keyword evidence="2" id="KW-1133">Transmembrane helix</keyword>
<gene>
    <name evidence="4" type="ORF">K432DRAFT_270626</name>
</gene>
<protein>
    <recommendedName>
        <fullName evidence="3">AIG1-type G domain-containing protein</fullName>
    </recommendedName>
</protein>
<evidence type="ECO:0000259" key="3">
    <source>
        <dbReference type="Pfam" id="PF04548"/>
    </source>
</evidence>
<dbReference type="Pfam" id="PF04548">
    <property type="entry name" value="AIG1"/>
    <property type="match status" value="1"/>
</dbReference>
<feature type="transmembrane region" description="Helical" evidence="2">
    <location>
        <begin position="103"/>
        <end position="123"/>
    </location>
</feature>
<dbReference type="OrthoDB" id="8954335at2759"/>
<dbReference type="GO" id="GO:0005525">
    <property type="term" value="F:GTP binding"/>
    <property type="evidence" value="ECO:0007669"/>
    <property type="project" value="InterPro"/>
</dbReference>
<dbReference type="InterPro" id="IPR027417">
    <property type="entry name" value="P-loop_NTPase"/>
</dbReference>
<evidence type="ECO:0000256" key="2">
    <source>
        <dbReference type="SAM" id="Phobius"/>
    </source>
</evidence>
<organism evidence="4 5">
    <name type="scientific">Lepidopterella palustris CBS 459.81</name>
    <dbReference type="NCBI Taxonomy" id="1314670"/>
    <lineage>
        <taxon>Eukaryota</taxon>
        <taxon>Fungi</taxon>
        <taxon>Dikarya</taxon>
        <taxon>Ascomycota</taxon>
        <taxon>Pezizomycotina</taxon>
        <taxon>Dothideomycetes</taxon>
        <taxon>Pleosporomycetidae</taxon>
        <taxon>Mytilinidiales</taxon>
        <taxon>Argynnaceae</taxon>
        <taxon>Lepidopterella</taxon>
    </lineage>
</organism>
<dbReference type="EMBL" id="KV745591">
    <property type="protein sequence ID" value="OCK73994.1"/>
    <property type="molecule type" value="Genomic_DNA"/>
</dbReference>
<keyword evidence="1" id="KW-0547">Nucleotide-binding</keyword>
<reference evidence="4 5" key="1">
    <citation type="journal article" date="2016" name="Nat. Commun.">
        <title>Ectomycorrhizal ecology is imprinted in the genome of the dominant symbiotic fungus Cenococcum geophilum.</title>
        <authorList>
            <consortium name="DOE Joint Genome Institute"/>
            <person name="Peter M."/>
            <person name="Kohler A."/>
            <person name="Ohm R.A."/>
            <person name="Kuo A."/>
            <person name="Krutzmann J."/>
            <person name="Morin E."/>
            <person name="Arend M."/>
            <person name="Barry K.W."/>
            <person name="Binder M."/>
            <person name="Choi C."/>
            <person name="Clum A."/>
            <person name="Copeland A."/>
            <person name="Grisel N."/>
            <person name="Haridas S."/>
            <person name="Kipfer T."/>
            <person name="LaButti K."/>
            <person name="Lindquist E."/>
            <person name="Lipzen A."/>
            <person name="Maire R."/>
            <person name="Meier B."/>
            <person name="Mihaltcheva S."/>
            <person name="Molinier V."/>
            <person name="Murat C."/>
            <person name="Poggeler S."/>
            <person name="Quandt C.A."/>
            <person name="Sperisen C."/>
            <person name="Tritt A."/>
            <person name="Tisserant E."/>
            <person name="Crous P.W."/>
            <person name="Henrissat B."/>
            <person name="Nehls U."/>
            <person name="Egli S."/>
            <person name="Spatafora J.W."/>
            <person name="Grigoriev I.V."/>
            <person name="Martin F.M."/>
        </authorList>
    </citation>
    <scope>NUCLEOTIDE SEQUENCE [LARGE SCALE GENOMIC DNA]</scope>
    <source>
        <strain evidence="4 5">CBS 459.81</strain>
    </source>
</reference>
<evidence type="ECO:0000313" key="4">
    <source>
        <dbReference type="EMBL" id="OCK73994.1"/>
    </source>
</evidence>